<reference evidence="2" key="1">
    <citation type="submission" date="2018-01" db="EMBL/GenBank/DDBJ databases">
        <title>An insight into the sialome of Amazonian anophelines.</title>
        <authorList>
            <person name="Ribeiro J.M."/>
            <person name="Scarpassa V."/>
            <person name="Calvo E."/>
        </authorList>
    </citation>
    <scope>NUCLEOTIDE SEQUENCE</scope>
    <source>
        <tissue evidence="2">Salivary glands</tissue>
    </source>
</reference>
<protein>
    <submittedName>
        <fullName evidence="2">Putative secreted protein</fullName>
    </submittedName>
</protein>
<dbReference type="AlphaFoldDB" id="A0A2M4C6J2"/>
<proteinExistence type="predicted"/>
<feature type="chain" id="PRO_5014643241" evidence="1">
    <location>
        <begin position="21"/>
        <end position="137"/>
    </location>
</feature>
<evidence type="ECO:0000313" key="2">
    <source>
        <dbReference type="EMBL" id="MBW60986.1"/>
    </source>
</evidence>
<sequence>MMGLLFQLVLLLPWMAPGHGVLMVAPTTAGILIGMGAPVHHPATMSVAVTVTVCYAMMQMMTARMASTGIQATVGVLQFLEVLPCISNVDQCCLRRYRRIGHYHHYVRVARERVNERREHAVPDLHRGELGAQFGAG</sequence>
<name>A0A2M4C6J2_9DIPT</name>
<evidence type="ECO:0000256" key="1">
    <source>
        <dbReference type="SAM" id="SignalP"/>
    </source>
</evidence>
<organism evidence="2">
    <name type="scientific">Anopheles marajoara</name>
    <dbReference type="NCBI Taxonomy" id="58244"/>
    <lineage>
        <taxon>Eukaryota</taxon>
        <taxon>Metazoa</taxon>
        <taxon>Ecdysozoa</taxon>
        <taxon>Arthropoda</taxon>
        <taxon>Hexapoda</taxon>
        <taxon>Insecta</taxon>
        <taxon>Pterygota</taxon>
        <taxon>Neoptera</taxon>
        <taxon>Endopterygota</taxon>
        <taxon>Diptera</taxon>
        <taxon>Nematocera</taxon>
        <taxon>Culicoidea</taxon>
        <taxon>Culicidae</taxon>
        <taxon>Anophelinae</taxon>
        <taxon>Anopheles</taxon>
    </lineage>
</organism>
<accession>A0A2M4C6J2</accession>
<keyword evidence="1" id="KW-0732">Signal</keyword>
<dbReference type="EMBL" id="GGFJ01011845">
    <property type="protein sequence ID" value="MBW60986.1"/>
    <property type="molecule type" value="Transcribed_RNA"/>
</dbReference>
<feature type="signal peptide" evidence="1">
    <location>
        <begin position="1"/>
        <end position="20"/>
    </location>
</feature>